<dbReference type="InterPro" id="IPR005017">
    <property type="entry name" value="OMPP1/FadL/TodX"/>
</dbReference>
<proteinExistence type="inferred from homology"/>
<keyword evidence="6" id="KW-0472">Membrane</keyword>
<dbReference type="SUPFAM" id="SSF56935">
    <property type="entry name" value="Porins"/>
    <property type="match status" value="1"/>
</dbReference>
<dbReference type="Pfam" id="PF03349">
    <property type="entry name" value="Toluene_X"/>
    <property type="match status" value="1"/>
</dbReference>
<comment type="subcellular location">
    <subcellularLocation>
        <location evidence="1">Cell outer membrane</location>
        <topology evidence="1">Multi-pass membrane protein</topology>
    </subcellularLocation>
</comment>
<evidence type="ECO:0000256" key="5">
    <source>
        <dbReference type="ARBA" id="ARBA00022729"/>
    </source>
</evidence>
<dbReference type="PANTHER" id="PTHR35093:SF8">
    <property type="entry name" value="OUTER MEMBRANE PROTEIN NMB0088-RELATED"/>
    <property type="match status" value="1"/>
</dbReference>
<accession>A0A0Q9ZMN4</accession>
<gene>
    <name evidence="9" type="ORF">APR42_00815</name>
</gene>
<evidence type="ECO:0000256" key="4">
    <source>
        <dbReference type="ARBA" id="ARBA00022692"/>
    </source>
</evidence>
<evidence type="ECO:0000256" key="3">
    <source>
        <dbReference type="ARBA" id="ARBA00022452"/>
    </source>
</evidence>
<feature type="signal peptide" evidence="8">
    <location>
        <begin position="1"/>
        <end position="19"/>
    </location>
</feature>
<keyword evidence="7" id="KW-0998">Cell outer membrane</keyword>
<dbReference type="Proteomes" id="UP000051643">
    <property type="component" value="Unassembled WGS sequence"/>
</dbReference>
<evidence type="ECO:0000256" key="8">
    <source>
        <dbReference type="SAM" id="SignalP"/>
    </source>
</evidence>
<dbReference type="EMBL" id="LKTP01000001">
    <property type="protein sequence ID" value="KRG30436.1"/>
    <property type="molecule type" value="Genomic_DNA"/>
</dbReference>
<evidence type="ECO:0000256" key="2">
    <source>
        <dbReference type="ARBA" id="ARBA00008163"/>
    </source>
</evidence>
<sequence length="501" mass="55531">MKKIFLVLGLLFLAGNTQAQNITDAYRYSSEELNGTARFRAMSGAFGALGGDLSAISVNPASSAVFLNSFGTITLAHRSTSKEVDYFGTGTSNDNSDFNFNQAGGVLIFDTRNDSPWRKFSLGLNYEQTNNFDDAYVATGVSQTSIDQYFLNYANGVPLNLLQTQEGETISELYSFLGENEGFGAQQAFLGYQGFVIDQVDNSPDNTSYNSFIGSGNFNQEYRTVSTGLNGKFSFNFGTQYKDFLYLGANLNTHFLNFDRSTRFRETNNNAGSATNEVRFNNNLSTVGDGFSFQLGAIAKVSERFRVGASYHSPTWFNITEEATQYLETNNNANERVIVDPNVINVYPDYTLKTPGKLTGSLAVLFGTKGLISFDYSYKDYSATEFRPTDDPEFQFQNELISAELQPVSTFRLGGEYRISNWSLRGGYRYEQSPYANETTVGDLTGYSGGIGYDFGTMKINLAYTNAQYEENPRLFENGLTNSANINRDLSNIILSLSFGL</sequence>
<evidence type="ECO:0000256" key="6">
    <source>
        <dbReference type="ARBA" id="ARBA00023136"/>
    </source>
</evidence>
<keyword evidence="10" id="KW-1185">Reference proteome</keyword>
<dbReference type="Gene3D" id="2.40.160.60">
    <property type="entry name" value="Outer membrane protein transport protein (OMPP1/FadL/TodX)"/>
    <property type="match status" value="1"/>
</dbReference>
<evidence type="ECO:0000313" key="10">
    <source>
        <dbReference type="Proteomes" id="UP000051643"/>
    </source>
</evidence>
<dbReference type="RefSeq" id="WP_057480263.1">
    <property type="nucleotide sequence ID" value="NZ_BMWR01000002.1"/>
</dbReference>
<keyword evidence="4" id="KW-0812">Transmembrane</keyword>
<name>A0A0Q9ZMN4_9FLAO</name>
<dbReference type="OrthoDB" id="9765571at2"/>
<dbReference type="GO" id="GO:0015483">
    <property type="term" value="F:long-chain fatty acid transporting porin activity"/>
    <property type="evidence" value="ECO:0007669"/>
    <property type="project" value="TreeGrafter"/>
</dbReference>
<evidence type="ECO:0000313" key="9">
    <source>
        <dbReference type="EMBL" id="KRG30436.1"/>
    </source>
</evidence>
<keyword evidence="5 8" id="KW-0732">Signal</keyword>
<comment type="similarity">
    <text evidence="2">Belongs to the OmpP1/FadL family.</text>
</comment>
<dbReference type="AlphaFoldDB" id="A0A0Q9ZMN4"/>
<dbReference type="PANTHER" id="PTHR35093">
    <property type="entry name" value="OUTER MEMBRANE PROTEIN NMB0088-RELATED"/>
    <property type="match status" value="1"/>
</dbReference>
<feature type="chain" id="PRO_5006389671" evidence="8">
    <location>
        <begin position="20"/>
        <end position="501"/>
    </location>
</feature>
<dbReference type="GO" id="GO:0009279">
    <property type="term" value="C:cell outer membrane"/>
    <property type="evidence" value="ECO:0007669"/>
    <property type="project" value="UniProtKB-SubCell"/>
</dbReference>
<evidence type="ECO:0000256" key="7">
    <source>
        <dbReference type="ARBA" id="ARBA00023237"/>
    </source>
</evidence>
<comment type="caution">
    <text evidence="9">The sequence shown here is derived from an EMBL/GenBank/DDBJ whole genome shotgun (WGS) entry which is preliminary data.</text>
</comment>
<evidence type="ECO:0000256" key="1">
    <source>
        <dbReference type="ARBA" id="ARBA00004571"/>
    </source>
</evidence>
<dbReference type="STRING" id="270918.APR42_00815"/>
<protein>
    <submittedName>
        <fullName evidence="9">Transporter</fullName>
    </submittedName>
</protein>
<keyword evidence="3" id="KW-1134">Transmembrane beta strand</keyword>
<organism evidence="9 10">
    <name type="scientific">Salegentibacter mishustinae</name>
    <dbReference type="NCBI Taxonomy" id="270918"/>
    <lineage>
        <taxon>Bacteria</taxon>
        <taxon>Pseudomonadati</taxon>
        <taxon>Bacteroidota</taxon>
        <taxon>Flavobacteriia</taxon>
        <taxon>Flavobacteriales</taxon>
        <taxon>Flavobacteriaceae</taxon>
        <taxon>Salegentibacter</taxon>
    </lineage>
</organism>
<reference evidence="9" key="1">
    <citation type="submission" date="2015-10" db="EMBL/GenBank/DDBJ databases">
        <title>Draft genome sequence of Salegentibacter mishustinae KCTC 12263.</title>
        <authorList>
            <person name="Lin W."/>
            <person name="Zheng Q."/>
        </authorList>
    </citation>
    <scope>NUCLEOTIDE SEQUENCE [LARGE SCALE GENOMIC DNA]</scope>
    <source>
        <strain evidence="9">KCTC 12263</strain>
    </source>
</reference>